<dbReference type="Pfam" id="PF00035">
    <property type="entry name" value="dsrm"/>
    <property type="match status" value="3"/>
</dbReference>
<name>A0AAD9QBK4_ACRCE</name>
<feature type="region of interest" description="Disordered" evidence="4">
    <location>
        <begin position="615"/>
        <end position="646"/>
    </location>
</feature>
<feature type="domain" description="DRBM" evidence="5">
    <location>
        <begin position="262"/>
        <end position="329"/>
    </location>
</feature>
<feature type="compositionally biased region" description="Acidic residues" evidence="4">
    <location>
        <begin position="235"/>
        <end position="245"/>
    </location>
</feature>
<organism evidence="6 7">
    <name type="scientific">Acropora cervicornis</name>
    <name type="common">Staghorn coral</name>
    <dbReference type="NCBI Taxonomy" id="6130"/>
    <lineage>
        <taxon>Eukaryota</taxon>
        <taxon>Metazoa</taxon>
        <taxon>Cnidaria</taxon>
        <taxon>Anthozoa</taxon>
        <taxon>Hexacorallia</taxon>
        <taxon>Scleractinia</taxon>
        <taxon>Astrocoeniina</taxon>
        <taxon>Acroporidae</taxon>
        <taxon>Acropora</taxon>
    </lineage>
</organism>
<evidence type="ECO:0000256" key="1">
    <source>
        <dbReference type="ARBA" id="ARBA00022737"/>
    </source>
</evidence>
<dbReference type="EMBL" id="JARQWQ010000047">
    <property type="protein sequence ID" value="KAK2557845.1"/>
    <property type="molecule type" value="Genomic_DNA"/>
</dbReference>
<dbReference type="PANTHER" id="PTHR46054:SF3">
    <property type="entry name" value="MATERNAL EFFECT PROTEIN STAUFEN"/>
    <property type="match status" value="1"/>
</dbReference>
<dbReference type="GO" id="GO:0008298">
    <property type="term" value="P:intracellular mRNA localization"/>
    <property type="evidence" value="ECO:0007669"/>
    <property type="project" value="TreeGrafter"/>
</dbReference>
<dbReference type="SUPFAM" id="SSF54768">
    <property type="entry name" value="dsRNA-binding domain-like"/>
    <property type="match status" value="4"/>
</dbReference>
<feature type="domain" description="DRBM" evidence="5">
    <location>
        <begin position="543"/>
        <end position="609"/>
    </location>
</feature>
<keyword evidence="7" id="KW-1185">Reference proteome</keyword>
<dbReference type="PANTHER" id="PTHR46054">
    <property type="entry name" value="MATERNAL EFFECT PROTEIN STAUFEN"/>
    <property type="match status" value="1"/>
</dbReference>
<comment type="caution">
    <text evidence="6">The sequence shown here is derived from an EMBL/GenBank/DDBJ whole genome shotgun (WGS) entry which is preliminary data.</text>
</comment>
<sequence length="646" mass="71078">MAQKTPVSLMNELAKANKLNPQYKVTEESGPAHQRTFTVKLTLGDVGTWEGKATSIRAAKHVAANLGLEKCGLCLPEVEKPKVRRVHVTPTVELNVLAMKLGKLTQYEEMAPKMVAQRYPLNMGYQGYRMQHQIPSFYHGGTPRSRSPYGMMHPYSGQDSHYHPYIQNGFQPRSVPPRIPRICCVKLKVGDQEFYGEGLDKQAARKNAALKAVMVMRELLLAAGEQKELDKPDDTEAVSQNEDESTVSQPEIPQKNAREVKSEISQVYEIASKRKLQVGFEDVSSSGPPHMKHFVVSATVGEFVTQGEGCKKKDAKQEAAKKMLEELKKLPELPAQDGNHKKAGRFVRRGPRIAKEKKENGDIDPTLNPVSILEQIFQRRREPPPAYELSEEKGSLQEREFTMKVTVGPHSAKGAGTTKKEAKKKAAEAMLQLIGFRSAEGQPTSAQVGKPVSIVKTESEQKVPFNDLLSSNQPSIILGRQLKPGLLPMVPELAKQTRSDMINSVVAPIAQVKQEPEEPLVSGGLNRAPGAPVKVAAPVPTPSAVQQLLHLAEIKGFRVQFNEYPKDERNFLSLVTISSIPAVKFHGSGATVEAAREQAASQALKHSIDHSTTMKSFEETQGVLLSPPTSDAIASDEGRENQINKE</sequence>
<feature type="domain" description="DRBM" evidence="5">
    <location>
        <begin position="5"/>
        <end position="73"/>
    </location>
</feature>
<feature type="compositionally biased region" description="Basic and acidic residues" evidence="4">
    <location>
        <begin position="636"/>
        <end position="646"/>
    </location>
</feature>
<dbReference type="CDD" id="cd19861">
    <property type="entry name" value="DSRM_STAU_rpt5"/>
    <property type="match status" value="1"/>
</dbReference>
<dbReference type="CDD" id="cd19857">
    <property type="entry name" value="DSRM_STAU_rpt1"/>
    <property type="match status" value="1"/>
</dbReference>
<keyword evidence="2 3" id="KW-0694">RNA-binding</keyword>
<dbReference type="Pfam" id="PF16482">
    <property type="entry name" value="Staufen_C"/>
    <property type="match status" value="1"/>
</dbReference>
<evidence type="ECO:0000313" key="7">
    <source>
        <dbReference type="Proteomes" id="UP001249851"/>
    </source>
</evidence>
<evidence type="ECO:0000256" key="4">
    <source>
        <dbReference type="SAM" id="MobiDB-lite"/>
    </source>
</evidence>
<dbReference type="GO" id="GO:0010494">
    <property type="term" value="C:cytoplasmic stress granule"/>
    <property type="evidence" value="ECO:0007669"/>
    <property type="project" value="TreeGrafter"/>
</dbReference>
<dbReference type="InterPro" id="IPR032478">
    <property type="entry name" value="Staufen_C"/>
</dbReference>
<dbReference type="AlphaFoldDB" id="A0AAD9QBK4"/>
<dbReference type="GO" id="GO:0098964">
    <property type="term" value="P:anterograde dendritic transport of messenger ribonucleoprotein complex"/>
    <property type="evidence" value="ECO:0007669"/>
    <property type="project" value="TreeGrafter"/>
</dbReference>
<keyword evidence="1" id="KW-0677">Repeat</keyword>
<dbReference type="InterPro" id="IPR051740">
    <property type="entry name" value="DRBM-containing_protein"/>
</dbReference>
<gene>
    <name evidence="6" type="ORF">P5673_019817</name>
</gene>
<proteinExistence type="predicted"/>
<protein>
    <submittedName>
        <fullName evidence="6">Double-stranded RNA-binding protein Staufen-like protein 2</fullName>
    </submittedName>
</protein>
<reference evidence="6" key="1">
    <citation type="journal article" date="2023" name="G3 (Bethesda)">
        <title>Whole genome assembly and annotation of the endangered Caribbean coral Acropora cervicornis.</title>
        <authorList>
            <person name="Selwyn J.D."/>
            <person name="Vollmer S.V."/>
        </authorList>
    </citation>
    <scope>NUCLEOTIDE SEQUENCE</scope>
    <source>
        <strain evidence="6">K2</strain>
    </source>
</reference>
<feature type="domain" description="DRBM" evidence="5">
    <location>
        <begin position="185"/>
        <end position="218"/>
    </location>
</feature>
<dbReference type="GO" id="GO:0032839">
    <property type="term" value="C:dendrite cytoplasm"/>
    <property type="evidence" value="ECO:0007669"/>
    <property type="project" value="GOC"/>
</dbReference>
<dbReference type="GO" id="GO:0035418">
    <property type="term" value="P:protein localization to synapse"/>
    <property type="evidence" value="ECO:0007669"/>
    <property type="project" value="TreeGrafter"/>
</dbReference>
<dbReference type="Gene3D" id="3.30.160.20">
    <property type="match status" value="5"/>
</dbReference>
<feature type="region of interest" description="Disordered" evidence="4">
    <location>
        <begin position="226"/>
        <end position="260"/>
    </location>
</feature>
<dbReference type="GO" id="GO:0007281">
    <property type="term" value="P:germ cell development"/>
    <property type="evidence" value="ECO:0007669"/>
    <property type="project" value="TreeGrafter"/>
</dbReference>
<accession>A0AAD9QBK4</accession>
<dbReference type="GO" id="GO:0043025">
    <property type="term" value="C:neuronal cell body"/>
    <property type="evidence" value="ECO:0007669"/>
    <property type="project" value="TreeGrafter"/>
</dbReference>
<dbReference type="GO" id="GO:0003729">
    <property type="term" value="F:mRNA binding"/>
    <property type="evidence" value="ECO:0007669"/>
    <property type="project" value="TreeGrafter"/>
</dbReference>
<dbReference type="GO" id="GO:0005886">
    <property type="term" value="C:plasma membrane"/>
    <property type="evidence" value="ECO:0007669"/>
    <property type="project" value="TreeGrafter"/>
</dbReference>
<dbReference type="Proteomes" id="UP001249851">
    <property type="component" value="Unassembled WGS sequence"/>
</dbReference>
<evidence type="ECO:0000256" key="3">
    <source>
        <dbReference type="PROSITE-ProRule" id="PRU00266"/>
    </source>
</evidence>
<dbReference type="FunFam" id="3.30.160.20:FF:000007">
    <property type="entry name" value="Double-stranded RNA-binding protein Staufen homolog 1"/>
    <property type="match status" value="2"/>
</dbReference>
<evidence type="ECO:0000256" key="2">
    <source>
        <dbReference type="ARBA" id="ARBA00022884"/>
    </source>
</evidence>
<evidence type="ECO:0000259" key="5">
    <source>
        <dbReference type="PROSITE" id="PS50137"/>
    </source>
</evidence>
<dbReference type="SMART" id="SM00358">
    <property type="entry name" value="DSRM"/>
    <property type="match status" value="4"/>
</dbReference>
<dbReference type="InterPro" id="IPR014720">
    <property type="entry name" value="dsRBD_dom"/>
</dbReference>
<dbReference type="GO" id="GO:0003725">
    <property type="term" value="F:double-stranded RNA binding"/>
    <property type="evidence" value="ECO:0007669"/>
    <property type="project" value="TreeGrafter"/>
</dbReference>
<evidence type="ECO:0000313" key="6">
    <source>
        <dbReference type="EMBL" id="KAK2557845.1"/>
    </source>
</evidence>
<feature type="domain" description="DRBM" evidence="5">
    <location>
        <begin position="368"/>
        <end position="436"/>
    </location>
</feature>
<dbReference type="PROSITE" id="PS50137">
    <property type="entry name" value="DS_RBD"/>
    <property type="match status" value="5"/>
</dbReference>
<reference evidence="6" key="2">
    <citation type="journal article" date="2023" name="Science">
        <title>Genomic signatures of disease resistance in endangered staghorn corals.</title>
        <authorList>
            <person name="Vollmer S.V."/>
            <person name="Selwyn J.D."/>
            <person name="Despard B.A."/>
            <person name="Roesel C.L."/>
        </authorList>
    </citation>
    <scope>NUCLEOTIDE SEQUENCE</scope>
    <source>
        <strain evidence="6">K2</strain>
    </source>
</reference>